<comment type="caution">
    <text evidence="1">The sequence shown here is derived from an EMBL/GenBank/DDBJ whole genome shotgun (WGS) entry which is preliminary data.</text>
</comment>
<evidence type="ECO:0000313" key="2">
    <source>
        <dbReference type="Proteomes" id="UP001060215"/>
    </source>
</evidence>
<sequence length="85" mass="9460">MMDKGVTKEQARDHIKGVISFSWRKINETIAKNSNPQSIILTTLSLNMARTAQCIYQHGDGAGTSARVTRDHLMSLIVEPIAMFN</sequence>
<name>A0ACC0HAD1_9ERIC</name>
<dbReference type="EMBL" id="CM045764">
    <property type="protein sequence ID" value="KAI8008931.1"/>
    <property type="molecule type" value="Genomic_DNA"/>
</dbReference>
<protein>
    <submittedName>
        <fullName evidence="1">Terpene synthase 9</fullName>
    </submittedName>
</protein>
<gene>
    <name evidence="1" type="ORF">LOK49_LG07G02408</name>
</gene>
<evidence type="ECO:0000313" key="1">
    <source>
        <dbReference type="EMBL" id="KAI8008931.1"/>
    </source>
</evidence>
<proteinExistence type="predicted"/>
<organism evidence="1 2">
    <name type="scientific">Camellia lanceoleosa</name>
    <dbReference type="NCBI Taxonomy" id="1840588"/>
    <lineage>
        <taxon>Eukaryota</taxon>
        <taxon>Viridiplantae</taxon>
        <taxon>Streptophyta</taxon>
        <taxon>Embryophyta</taxon>
        <taxon>Tracheophyta</taxon>
        <taxon>Spermatophyta</taxon>
        <taxon>Magnoliopsida</taxon>
        <taxon>eudicotyledons</taxon>
        <taxon>Gunneridae</taxon>
        <taxon>Pentapetalae</taxon>
        <taxon>asterids</taxon>
        <taxon>Ericales</taxon>
        <taxon>Theaceae</taxon>
        <taxon>Camellia</taxon>
    </lineage>
</organism>
<keyword evidence="2" id="KW-1185">Reference proteome</keyword>
<dbReference type="Proteomes" id="UP001060215">
    <property type="component" value="Chromosome 7"/>
</dbReference>
<accession>A0ACC0HAD1</accession>
<reference evidence="1 2" key="1">
    <citation type="journal article" date="2022" name="Plant J.">
        <title>Chromosome-level genome of Camellia lanceoleosa provides a valuable resource for understanding genome evolution and self-incompatibility.</title>
        <authorList>
            <person name="Gong W."/>
            <person name="Xiao S."/>
            <person name="Wang L."/>
            <person name="Liao Z."/>
            <person name="Chang Y."/>
            <person name="Mo W."/>
            <person name="Hu G."/>
            <person name="Li W."/>
            <person name="Zhao G."/>
            <person name="Zhu H."/>
            <person name="Hu X."/>
            <person name="Ji K."/>
            <person name="Xiang X."/>
            <person name="Song Q."/>
            <person name="Yuan D."/>
            <person name="Jin S."/>
            <person name="Zhang L."/>
        </authorList>
    </citation>
    <scope>NUCLEOTIDE SEQUENCE [LARGE SCALE GENOMIC DNA]</scope>
    <source>
        <strain evidence="1">SQ_2022a</strain>
    </source>
</reference>